<protein>
    <submittedName>
        <fullName evidence="1">Uncharacterized protein</fullName>
    </submittedName>
</protein>
<dbReference type="AlphaFoldDB" id="A0A5C8M6R7"/>
<comment type="caution">
    <text evidence="1">The sequence shown here is derived from an EMBL/GenBank/DDBJ whole genome shotgun (WGS) entry which is preliminary data.</text>
</comment>
<dbReference type="EMBL" id="VRLR01000001">
    <property type="protein sequence ID" value="TXK83070.1"/>
    <property type="molecule type" value="Genomic_DNA"/>
</dbReference>
<dbReference type="RefSeq" id="WP_147902969.1">
    <property type="nucleotide sequence ID" value="NZ_BAAAGC010000002.1"/>
</dbReference>
<evidence type="ECO:0000313" key="1">
    <source>
        <dbReference type="EMBL" id="TXK83070.1"/>
    </source>
</evidence>
<dbReference type="Proteomes" id="UP000321814">
    <property type="component" value="Unassembled WGS sequence"/>
</dbReference>
<sequence>MDYAAMYESLGFTPTPDAIKTANNNASEATSFEIFTLLKHVPEKLVSHTSPPEQQTAAV</sequence>
<organism evidence="1 2">
    <name type="scientific">Rheinheimera tangshanensis</name>
    <dbReference type="NCBI Taxonomy" id="400153"/>
    <lineage>
        <taxon>Bacteria</taxon>
        <taxon>Pseudomonadati</taxon>
        <taxon>Pseudomonadota</taxon>
        <taxon>Gammaproteobacteria</taxon>
        <taxon>Chromatiales</taxon>
        <taxon>Chromatiaceae</taxon>
        <taxon>Rheinheimera</taxon>
    </lineage>
</organism>
<gene>
    <name evidence="1" type="ORF">FU839_01990</name>
</gene>
<accession>A0A5C8M6R7</accession>
<proteinExistence type="predicted"/>
<reference evidence="1 2" key="1">
    <citation type="submission" date="2019-08" db="EMBL/GenBank/DDBJ databases">
        <title>Draft genome analysis of Rheinheimera tangshanensis isolated from the roots of fresh rice plants (Oryza sativa).</title>
        <authorList>
            <person name="Yu Q."/>
            <person name="Qi Y."/>
            <person name="Zhang H."/>
            <person name="Pu J."/>
        </authorList>
    </citation>
    <scope>NUCLEOTIDE SEQUENCE [LARGE SCALE GENOMIC DNA]</scope>
    <source>
        <strain evidence="1 2">JA3-B52</strain>
    </source>
</reference>
<evidence type="ECO:0000313" key="2">
    <source>
        <dbReference type="Proteomes" id="UP000321814"/>
    </source>
</evidence>
<name>A0A5C8M6R7_9GAMM</name>
<keyword evidence="2" id="KW-1185">Reference proteome</keyword>